<dbReference type="AlphaFoldDB" id="A0A9P5U2F6"/>
<sequence length="423" mass="46717">MRFTPPSLLFTLITSFILTVYPLPTPAGTFGTFLSSLQIIDETSLYSQDQVKVLANFVDGKTGKIIPTNEKINHGSFNGVLRKNLFESRPVNIHWDGLYQPLKHLSHDPKGQDWVFLIMSGSLVMPNGSLKCPEANPCFGWAARMVYINSNGKRTGAMGKLLQRHLGRPAATEGDRQTEWDTLLNEFNEYFMSDKSEDIQPVHRLDSSAHSSPHTSPHTSPEASLNPSPHSAHSAPLQIPVGSSGSWSAGPIIVVVAFLDVETGQELPQLPGPPAIDTGFSTLLERLLFSIFKLAPAQEEYTMYGGISEGPPAHKGFKGTWGRPEALDDAYDKEDKWSRAVKKLWLGMQGEWTNFWTRNSRKTTLRPSTIAKTPGYKVSKGRGSGGSSSGENLEVELSLKKSYERSDLSSLRPISSNSRHYED</sequence>
<feature type="compositionally biased region" description="Polar residues" evidence="1">
    <location>
        <begin position="408"/>
        <end position="423"/>
    </location>
</feature>
<evidence type="ECO:0000256" key="1">
    <source>
        <dbReference type="SAM" id="MobiDB-lite"/>
    </source>
</evidence>
<feature type="region of interest" description="Disordered" evidence="1">
    <location>
        <begin position="203"/>
        <end position="239"/>
    </location>
</feature>
<keyword evidence="2" id="KW-0732">Signal</keyword>
<name>A0A9P5U2F6_9AGAR</name>
<evidence type="ECO:0000313" key="3">
    <source>
        <dbReference type="EMBL" id="KAF9064605.1"/>
    </source>
</evidence>
<proteinExistence type="predicted"/>
<evidence type="ECO:0000256" key="2">
    <source>
        <dbReference type="SAM" id="SignalP"/>
    </source>
</evidence>
<dbReference type="EMBL" id="JADNRY010000120">
    <property type="protein sequence ID" value="KAF9064605.1"/>
    <property type="molecule type" value="Genomic_DNA"/>
</dbReference>
<feature type="region of interest" description="Disordered" evidence="1">
    <location>
        <begin position="371"/>
        <end position="423"/>
    </location>
</feature>
<feature type="compositionally biased region" description="Basic and acidic residues" evidence="1">
    <location>
        <begin position="397"/>
        <end position="407"/>
    </location>
</feature>
<gene>
    <name evidence="3" type="ORF">BDP27DRAFT_1405267</name>
</gene>
<feature type="compositionally biased region" description="Low complexity" evidence="1">
    <location>
        <begin position="208"/>
        <end position="224"/>
    </location>
</feature>
<accession>A0A9P5U2F6</accession>
<reference evidence="3" key="1">
    <citation type="submission" date="2020-11" db="EMBL/GenBank/DDBJ databases">
        <authorList>
            <consortium name="DOE Joint Genome Institute"/>
            <person name="Ahrendt S."/>
            <person name="Riley R."/>
            <person name="Andreopoulos W."/>
            <person name="Labutti K."/>
            <person name="Pangilinan J."/>
            <person name="Ruiz-Duenas F.J."/>
            <person name="Barrasa J.M."/>
            <person name="Sanchez-Garcia M."/>
            <person name="Camarero S."/>
            <person name="Miyauchi S."/>
            <person name="Serrano A."/>
            <person name="Linde D."/>
            <person name="Babiker R."/>
            <person name="Drula E."/>
            <person name="Ayuso-Fernandez I."/>
            <person name="Pacheco R."/>
            <person name="Padilla G."/>
            <person name="Ferreira P."/>
            <person name="Barriuso J."/>
            <person name="Kellner H."/>
            <person name="Castanera R."/>
            <person name="Alfaro M."/>
            <person name="Ramirez L."/>
            <person name="Pisabarro A.G."/>
            <person name="Kuo A."/>
            <person name="Tritt A."/>
            <person name="Lipzen A."/>
            <person name="He G."/>
            <person name="Yan M."/>
            <person name="Ng V."/>
            <person name="Cullen D."/>
            <person name="Martin F."/>
            <person name="Rosso M.-N."/>
            <person name="Henrissat B."/>
            <person name="Hibbett D."/>
            <person name="Martinez A.T."/>
            <person name="Grigoriev I.V."/>
        </authorList>
    </citation>
    <scope>NUCLEOTIDE SEQUENCE</scope>
    <source>
        <strain evidence="3">AH 40177</strain>
    </source>
</reference>
<feature type="chain" id="PRO_5040221235" evidence="2">
    <location>
        <begin position="23"/>
        <end position="423"/>
    </location>
</feature>
<keyword evidence="4" id="KW-1185">Reference proteome</keyword>
<evidence type="ECO:0000313" key="4">
    <source>
        <dbReference type="Proteomes" id="UP000772434"/>
    </source>
</evidence>
<feature type="signal peptide" evidence="2">
    <location>
        <begin position="1"/>
        <end position="22"/>
    </location>
</feature>
<protein>
    <submittedName>
        <fullName evidence="3">Uncharacterized protein</fullName>
    </submittedName>
</protein>
<comment type="caution">
    <text evidence="3">The sequence shown here is derived from an EMBL/GenBank/DDBJ whole genome shotgun (WGS) entry which is preliminary data.</text>
</comment>
<organism evidence="3 4">
    <name type="scientific">Rhodocollybia butyracea</name>
    <dbReference type="NCBI Taxonomy" id="206335"/>
    <lineage>
        <taxon>Eukaryota</taxon>
        <taxon>Fungi</taxon>
        <taxon>Dikarya</taxon>
        <taxon>Basidiomycota</taxon>
        <taxon>Agaricomycotina</taxon>
        <taxon>Agaricomycetes</taxon>
        <taxon>Agaricomycetidae</taxon>
        <taxon>Agaricales</taxon>
        <taxon>Marasmiineae</taxon>
        <taxon>Omphalotaceae</taxon>
        <taxon>Rhodocollybia</taxon>
    </lineage>
</organism>
<dbReference type="Proteomes" id="UP000772434">
    <property type="component" value="Unassembled WGS sequence"/>
</dbReference>